<dbReference type="OrthoDB" id="8121249at2759"/>
<evidence type="ECO:0000313" key="4">
    <source>
        <dbReference type="Proteomes" id="UP000663829"/>
    </source>
</evidence>
<keyword evidence="1" id="KW-0175">Coiled coil</keyword>
<sequence>MVRVIVTFVETGAEELGTFFFCHSENTIWSKHDSQVKEHFKNELIEVTQTLEDHQAQIDDITMRHNDLEQYDRRLN</sequence>
<dbReference type="Proteomes" id="UP000663829">
    <property type="component" value="Unassembled WGS sequence"/>
</dbReference>
<feature type="coiled-coil region" evidence="1">
    <location>
        <begin position="37"/>
        <end position="71"/>
    </location>
</feature>
<organism evidence="2 4">
    <name type="scientific">Didymodactylos carnosus</name>
    <dbReference type="NCBI Taxonomy" id="1234261"/>
    <lineage>
        <taxon>Eukaryota</taxon>
        <taxon>Metazoa</taxon>
        <taxon>Spiralia</taxon>
        <taxon>Gnathifera</taxon>
        <taxon>Rotifera</taxon>
        <taxon>Eurotatoria</taxon>
        <taxon>Bdelloidea</taxon>
        <taxon>Philodinida</taxon>
        <taxon>Philodinidae</taxon>
        <taxon>Didymodactylos</taxon>
    </lineage>
</organism>
<evidence type="ECO:0000256" key="1">
    <source>
        <dbReference type="SAM" id="Coils"/>
    </source>
</evidence>
<evidence type="ECO:0000313" key="2">
    <source>
        <dbReference type="EMBL" id="CAF1674873.1"/>
    </source>
</evidence>
<reference evidence="2" key="1">
    <citation type="submission" date="2021-02" db="EMBL/GenBank/DDBJ databases">
        <authorList>
            <person name="Nowell W R."/>
        </authorList>
    </citation>
    <scope>NUCLEOTIDE SEQUENCE</scope>
</reference>
<keyword evidence="4" id="KW-1185">Reference proteome</keyword>
<feature type="non-terminal residue" evidence="2">
    <location>
        <position position="76"/>
    </location>
</feature>
<gene>
    <name evidence="2" type="ORF">GPM918_LOCUS46433</name>
    <name evidence="3" type="ORF">SRO942_LOCUS50603</name>
</gene>
<dbReference type="EMBL" id="CAJNOQ010062959">
    <property type="protein sequence ID" value="CAF1674873.1"/>
    <property type="molecule type" value="Genomic_DNA"/>
</dbReference>
<proteinExistence type="predicted"/>
<name>A0A816GHV4_9BILA</name>
<dbReference type="AlphaFoldDB" id="A0A816GHV4"/>
<accession>A0A816GHV4</accession>
<dbReference type="Proteomes" id="UP000681722">
    <property type="component" value="Unassembled WGS sequence"/>
</dbReference>
<evidence type="ECO:0000313" key="3">
    <source>
        <dbReference type="EMBL" id="CAF4659454.1"/>
    </source>
</evidence>
<dbReference type="EMBL" id="CAJOBC010145609">
    <property type="protein sequence ID" value="CAF4659454.1"/>
    <property type="molecule type" value="Genomic_DNA"/>
</dbReference>
<comment type="caution">
    <text evidence="2">The sequence shown here is derived from an EMBL/GenBank/DDBJ whole genome shotgun (WGS) entry which is preliminary data.</text>
</comment>
<protein>
    <submittedName>
        <fullName evidence="2">Uncharacterized protein</fullName>
    </submittedName>
</protein>